<dbReference type="AlphaFoldDB" id="A0A448VIT6"/>
<sequence length="98" mass="10736">MDGGAQIVLDSVEAVFPDKISFITTEARLTQKSVETDNGREKPVFKVKLKLAPATASRYNHLLKGGMTGNGYVRTDAAQAWPSESCFQLGIFMLRTIT</sequence>
<dbReference type="OrthoDB" id="9778236at2"/>
<dbReference type="Proteomes" id="UP000272771">
    <property type="component" value="Chromosome"/>
</dbReference>
<reference evidence="1 2" key="1">
    <citation type="submission" date="2018-12" db="EMBL/GenBank/DDBJ databases">
        <authorList>
            <consortium name="Pathogen Informatics"/>
        </authorList>
    </citation>
    <scope>NUCLEOTIDE SEQUENCE [LARGE SCALE GENOMIC DNA]</scope>
    <source>
        <strain evidence="1 2">NCTC12742</strain>
    </source>
</reference>
<evidence type="ECO:0000313" key="2">
    <source>
        <dbReference type="Proteomes" id="UP000272771"/>
    </source>
</evidence>
<dbReference type="RefSeq" id="WP_004284270.1">
    <property type="nucleotide sequence ID" value="NZ_CAUJRG010000006.1"/>
</dbReference>
<dbReference type="EMBL" id="LR134533">
    <property type="protein sequence ID" value="VEJ49677.1"/>
    <property type="molecule type" value="Genomic_DNA"/>
</dbReference>
<keyword evidence="2" id="KW-1185">Reference proteome</keyword>
<evidence type="ECO:0000313" key="1">
    <source>
        <dbReference type="EMBL" id="VEJ49677.1"/>
    </source>
</evidence>
<organism evidence="1 2">
    <name type="scientific">Neisseria weaveri</name>
    <dbReference type="NCBI Taxonomy" id="28091"/>
    <lineage>
        <taxon>Bacteria</taxon>
        <taxon>Pseudomonadati</taxon>
        <taxon>Pseudomonadota</taxon>
        <taxon>Betaproteobacteria</taxon>
        <taxon>Neisseriales</taxon>
        <taxon>Neisseriaceae</taxon>
        <taxon>Neisseria</taxon>
    </lineage>
</organism>
<protein>
    <submittedName>
        <fullName evidence="1">Uncharacterized protein</fullName>
    </submittedName>
</protein>
<name>A0A448VIT6_9NEIS</name>
<accession>A0A448VIT6</accession>
<proteinExistence type="predicted"/>
<gene>
    <name evidence="1" type="ORF">NCTC12742_00303</name>
</gene>